<evidence type="ECO:0000256" key="8">
    <source>
        <dbReference type="ARBA" id="ARBA00023136"/>
    </source>
</evidence>
<keyword evidence="7" id="KW-0333">Golgi apparatus</keyword>
<dbReference type="InterPro" id="IPR009729">
    <property type="entry name" value="Gal-3-0_sulfotransfrase"/>
</dbReference>
<evidence type="ECO:0000256" key="3">
    <source>
        <dbReference type="ARBA" id="ARBA00022679"/>
    </source>
</evidence>
<comment type="subcellular location">
    <subcellularLocation>
        <location evidence="1">Golgi apparatus membrane</location>
        <topology evidence="1">Single-pass type II membrane protein</topology>
    </subcellularLocation>
</comment>
<keyword evidence="5" id="KW-0735">Signal-anchor</keyword>
<accession>A0A9W9ZVN8</accession>
<comment type="similarity">
    <text evidence="2">Belongs to the galactose-3-O-sulfotransferase family.</text>
</comment>
<evidence type="ECO:0000256" key="4">
    <source>
        <dbReference type="ARBA" id="ARBA00022692"/>
    </source>
</evidence>
<dbReference type="Gene3D" id="3.40.50.300">
    <property type="entry name" value="P-loop containing nucleotide triphosphate hydrolases"/>
    <property type="match status" value="1"/>
</dbReference>
<dbReference type="PANTHER" id="PTHR14647:SF85">
    <property type="entry name" value="GALACTOSYLCERAMIDE SULFOTRANSFERASE-LIKE"/>
    <property type="match status" value="1"/>
</dbReference>
<sequence length="249" mass="28887">MRIFHGSFVSRLLCLFVSLCVISLVYVYVVNEQKLSGFRRTTYRTYRITHKNVTKTDHDLLPTQLERESCVPMQQVLFLKTHKTGSSTMANIFFRYGDSRNLTFVLGPGTLLGWPNKFRIAFPLRFFSKAPNILCSHARFNKQPMNWLFPKETSKYVTILRNPVDNFESVFNFAHLGKSFGLGDNLDSLEKFLTKELPFNQLQHAGKIKGGVMSYLARNPMLFDLGLSFKYYQNLTAVNEYIQFLDNEF</sequence>
<keyword evidence="6 10" id="KW-1133">Transmembrane helix</keyword>
<keyword evidence="12" id="KW-1185">Reference proteome</keyword>
<evidence type="ECO:0000256" key="6">
    <source>
        <dbReference type="ARBA" id="ARBA00022989"/>
    </source>
</evidence>
<evidence type="ECO:0000256" key="1">
    <source>
        <dbReference type="ARBA" id="ARBA00004323"/>
    </source>
</evidence>
<dbReference type="GO" id="GO:0009247">
    <property type="term" value="P:glycolipid biosynthetic process"/>
    <property type="evidence" value="ECO:0007669"/>
    <property type="project" value="InterPro"/>
</dbReference>
<name>A0A9W9ZVN8_9CNID</name>
<dbReference type="Pfam" id="PF06990">
    <property type="entry name" value="Gal-3-0_sulfotr"/>
    <property type="match status" value="1"/>
</dbReference>
<evidence type="ECO:0000256" key="9">
    <source>
        <dbReference type="ARBA" id="ARBA00023180"/>
    </source>
</evidence>
<organism evidence="11 12">
    <name type="scientific">Desmophyllum pertusum</name>
    <dbReference type="NCBI Taxonomy" id="174260"/>
    <lineage>
        <taxon>Eukaryota</taxon>
        <taxon>Metazoa</taxon>
        <taxon>Cnidaria</taxon>
        <taxon>Anthozoa</taxon>
        <taxon>Hexacorallia</taxon>
        <taxon>Scleractinia</taxon>
        <taxon>Caryophylliina</taxon>
        <taxon>Caryophylliidae</taxon>
        <taxon>Desmophyllum</taxon>
    </lineage>
</organism>
<dbReference type="GO" id="GO:0001733">
    <property type="term" value="F:galactosylceramide sulfotransferase activity"/>
    <property type="evidence" value="ECO:0007669"/>
    <property type="project" value="InterPro"/>
</dbReference>
<dbReference type="OrthoDB" id="514299at2759"/>
<dbReference type="Proteomes" id="UP001163046">
    <property type="component" value="Unassembled WGS sequence"/>
</dbReference>
<gene>
    <name evidence="11" type="ORF">OS493_035991</name>
</gene>
<dbReference type="AlphaFoldDB" id="A0A9W9ZVN8"/>
<keyword evidence="3" id="KW-0808">Transferase</keyword>
<evidence type="ECO:0000256" key="2">
    <source>
        <dbReference type="ARBA" id="ARBA00008124"/>
    </source>
</evidence>
<protein>
    <recommendedName>
        <fullName evidence="13">Sulfotransferase</fullName>
    </recommendedName>
</protein>
<feature type="transmembrane region" description="Helical" evidence="10">
    <location>
        <begin position="12"/>
        <end position="30"/>
    </location>
</feature>
<evidence type="ECO:0008006" key="13">
    <source>
        <dbReference type="Google" id="ProtNLM"/>
    </source>
</evidence>
<dbReference type="InterPro" id="IPR027417">
    <property type="entry name" value="P-loop_NTPase"/>
</dbReference>
<comment type="caution">
    <text evidence="11">The sequence shown here is derived from an EMBL/GenBank/DDBJ whole genome shotgun (WGS) entry which is preliminary data.</text>
</comment>
<reference evidence="11" key="1">
    <citation type="submission" date="2023-01" db="EMBL/GenBank/DDBJ databases">
        <title>Genome assembly of the deep-sea coral Lophelia pertusa.</title>
        <authorList>
            <person name="Herrera S."/>
            <person name="Cordes E."/>
        </authorList>
    </citation>
    <scope>NUCLEOTIDE SEQUENCE</scope>
    <source>
        <strain evidence="11">USNM1676648</strain>
        <tissue evidence="11">Polyp</tissue>
    </source>
</reference>
<dbReference type="GO" id="GO:0000139">
    <property type="term" value="C:Golgi membrane"/>
    <property type="evidence" value="ECO:0007669"/>
    <property type="project" value="UniProtKB-SubCell"/>
</dbReference>
<dbReference type="SUPFAM" id="SSF52540">
    <property type="entry name" value="P-loop containing nucleoside triphosphate hydrolases"/>
    <property type="match status" value="1"/>
</dbReference>
<evidence type="ECO:0000256" key="10">
    <source>
        <dbReference type="SAM" id="Phobius"/>
    </source>
</evidence>
<dbReference type="EMBL" id="MU825453">
    <property type="protein sequence ID" value="KAJ7388713.1"/>
    <property type="molecule type" value="Genomic_DNA"/>
</dbReference>
<dbReference type="PANTHER" id="PTHR14647">
    <property type="entry name" value="GALACTOSE-3-O-SULFOTRANSFERASE"/>
    <property type="match status" value="1"/>
</dbReference>
<proteinExistence type="inferred from homology"/>
<evidence type="ECO:0000313" key="12">
    <source>
        <dbReference type="Proteomes" id="UP001163046"/>
    </source>
</evidence>
<evidence type="ECO:0000256" key="5">
    <source>
        <dbReference type="ARBA" id="ARBA00022968"/>
    </source>
</evidence>
<keyword evidence="8 10" id="KW-0472">Membrane</keyword>
<keyword evidence="9" id="KW-0325">Glycoprotein</keyword>
<evidence type="ECO:0000313" key="11">
    <source>
        <dbReference type="EMBL" id="KAJ7388713.1"/>
    </source>
</evidence>
<evidence type="ECO:0000256" key="7">
    <source>
        <dbReference type="ARBA" id="ARBA00023034"/>
    </source>
</evidence>
<keyword evidence="4 10" id="KW-0812">Transmembrane</keyword>